<evidence type="ECO:0000313" key="1">
    <source>
        <dbReference type="EMBL" id="MCE3050318.1"/>
    </source>
</evidence>
<evidence type="ECO:0000313" key="2">
    <source>
        <dbReference type="Proteomes" id="UP000823775"/>
    </source>
</evidence>
<sequence length="119" mass="13265">MADAAVHLDNFLKKAKTKNVLLWLQNTLILDGKLEEFGPLYLDGRTEYVFNVDFDHLSIPELVDYAKDFGLTSNVDLGSSGLENIDGMVKENGEIKHNGGVEKIDRSETIFASENESCQ</sequence>
<keyword evidence="2" id="KW-1185">Reference proteome</keyword>
<dbReference type="Proteomes" id="UP000823775">
    <property type="component" value="Unassembled WGS sequence"/>
</dbReference>
<gene>
    <name evidence="1" type="ORF">HAX54_046889</name>
</gene>
<organism evidence="1 2">
    <name type="scientific">Datura stramonium</name>
    <name type="common">Jimsonweed</name>
    <name type="synonym">Common thornapple</name>
    <dbReference type="NCBI Taxonomy" id="4076"/>
    <lineage>
        <taxon>Eukaryota</taxon>
        <taxon>Viridiplantae</taxon>
        <taxon>Streptophyta</taxon>
        <taxon>Embryophyta</taxon>
        <taxon>Tracheophyta</taxon>
        <taxon>Spermatophyta</taxon>
        <taxon>Magnoliopsida</taxon>
        <taxon>eudicotyledons</taxon>
        <taxon>Gunneridae</taxon>
        <taxon>Pentapetalae</taxon>
        <taxon>asterids</taxon>
        <taxon>lamiids</taxon>
        <taxon>Solanales</taxon>
        <taxon>Solanaceae</taxon>
        <taxon>Solanoideae</taxon>
        <taxon>Datureae</taxon>
        <taxon>Datura</taxon>
    </lineage>
</organism>
<dbReference type="EMBL" id="JACEIK010007478">
    <property type="protein sequence ID" value="MCE3050318.1"/>
    <property type="molecule type" value="Genomic_DNA"/>
</dbReference>
<name>A0ABS8WHN9_DATST</name>
<accession>A0ABS8WHN9</accession>
<reference evidence="1 2" key="1">
    <citation type="journal article" date="2021" name="BMC Genomics">
        <title>Datura genome reveals duplications of psychoactive alkaloid biosynthetic genes and high mutation rate following tissue culture.</title>
        <authorList>
            <person name="Rajewski A."/>
            <person name="Carter-House D."/>
            <person name="Stajich J."/>
            <person name="Litt A."/>
        </authorList>
    </citation>
    <scope>NUCLEOTIDE SEQUENCE [LARGE SCALE GENOMIC DNA]</scope>
    <source>
        <strain evidence="1">AR-01</strain>
    </source>
</reference>
<protein>
    <submittedName>
        <fullName evidence="1">Uncharacterized protein</fullName>
    </submittedName>
</protein>
<comment type="caution">
    <text evidence="1">The sequence shown here is derived from an EMBL/GenBank/DDBJ whole genome shotgun (WGS) entry which is preliminary data.</text>
</comment>
<proteinExistence type="predicted"/>